<dbReference type="GO" id="GO:0009403">
    <property type="term" value="P:toxin biosynthetic process"/>
    <property type="evidence" value="ECO:0007669"/>
    <property type="project" value="UniProtKB-ARBA"/>
</dbReference>
<dbReference type="EMBL" id="ANNX02000017">
    <property type="protein sequence ID" value="KYC42719.1"/>
    <property type="molecule type" value="Genomic_DNA"/>
</dbReference>
<dbReference type="CDD" id="cd05930">
    <property type="entry name" value="A_NRPS"/>
    <property type="match status" value="1"/>
</dbReference>
<dbReference type="InterPro" id="IPR000873">
    <property type="entry name" value="AMP-dep_synth/lig_dom"/>
</dbReference>
<dbReference type="Pfam" id="PF08242">
    <property type="entry name" value="Methyltransf_12"/>
    <property type="match status" value="1"/>
</dbReference>
<evidence type="ECO:0000313" key="7">
    <source>
        <dbReference type="EMBL" id="KYC42719.1"/>
    </source>
</evidence>
<evidence type="ECO:0000256" key="2">
    <source>
        <dbReference type="ARBA" id="ARBA00006432"/>
    </source>
</evidence>
<dbReference type="InterPro" id="IPR025110">
    <property type="entry name" value="AMP-bd_C"/>
</dbReference>
<dbReference type="InterPro" id="IPR023213">
    <property type="entry name" value="CAT-like_dom_sf"/>
</dbReference>
<dbReference type="InterPro" id="IPR020845">
    <property type="entry name" value="AMP-binding_CS"/>
</dbReference>
<dbReference type="GO" id="GO:0043041">
    <property type="term" value="P:amino acid activation for nonribosomal peptide biosynthetic process"/>
    <property type="evidence" value="ECO:0007669"/>
    <property type="project" value="TreeGrafter"/>
</dbReference>
<dbReference type="CDD" id="cd02440">
    <property type="entry name" value="AdoMet_MTases"/>
    <property type="match status" value="1"/>
</dbReference>
<dbReference type="PROSITE" id="PS50075">
    <property type="entry name" value="CARRIER"/>
    <property type="match status" value="2"/>
</dbReference>
<dbReference type="SMART" id="SM00823">
    <property type="entry name" value="PKS_PP"/>
    <property type="match status" value="2"/>
</dbReference>
<dbReference type="Pfam" id="PF00550">
    <property type="entry name" value="PP-binding"/>
    <property type="match status" value="2"/>
</dbReference>
<evidence type="ECO:0000256" key="1">
    <source>
        <dbReference type="ARBA" id="ARBA00001957"/>
    </source>
</evidence>
<dbReference type="SUPFAM" id="SSF47336">
    <property type="entry name" value="ACP-like"/>
    <property type="match status" value="2"/>
</dbReference>
<dbReference type="Gene3D" id="3.30.300.30">
    <property type="match status" value="3"/>
</dbReference>
<dbReference type="FunFam" id="3.40.50.980:FF:000001">
    <property type="entry name" value="Non-ribosomal peptide synthetase"/>
    <property type="match status" value="2"/>
</dbReference>
<dbReference type="FunFam" id="3.40.50.12780:FF:000012">
    <property type="entry name" value="Non-ribosomal peptide synthetase"/>
    <property type="match status" value="1"/>
</dbReference>
<keyword evidence="8" id="KW-1185">Reference proteome</keyword>
<dbReference type="Gene3D" id="3.40.50.980">
    <property type="match status" value="4"/>
</dbReference>
<dbReference type="OrthoDB" id="473401at2"/>
<dbReference type="InterPro" id="IPR029063">
    <property type="entry name" value="SAM-dependent_MTases_sf"/>
</dbReference>
<dbReference type="PROSITE" id="PS00455">
    <property type="entry name" value="AMP_BINDING"/>
    <property type="match status" value="2"/>
</dbReference>
<dbReference type="SUPFAM" id="SSF56801">
    <property type="entry name" value="Acetyl-CoA synthetase-like"/>
    <property type="match status" value="2"/>
</dbReference>
<protein>
    <submittedName>
        <fullName evidence="7">Non-ribosomal peptide synthetase</fullName>
    </submittedName>
</protein>
<evidence type="ECO:0000256" key="5">
    <source>
        <dbReference type="ARBA" id="ARBA00022737"/>
    </source>
</evidence>
<dbReference type="InterPro" id="IPR013217">
    <property type="entry name" value="Methyltransf_12"/>
</dbReference>
<comment type="similarity">
    <text evidence="2">Belongs to the ATP-dependent AMP-binding enzyme family.</text>
</comment>
<dbReference type="InterPro" id="IPR010071">
    <property type="entry name" value="AA_adenyl_dom"/>
</dbReference>
<dbReference type="GO" id="GO:0005829">
    <property type="term" value="C:cytosol"/>
    <property type="evidence" value="ECO:0007669"/>
    <property type="project" value="TreeGrafter"/>
</dbReference>
<evidence type="ECO:0000256" key="4">
    <source>
        <dbReference type="ARBA" id="ARBA00022553"/>
    </source>
</evidence>
<dbReference type="FunFam" id="1.10.1200.10:FF:000005">
    <property type="entry name" value="Nonribosomal peptide synthetase 1"/>
    <property type="match status" value="2"/>
</dbReference>
<organism evidence="7 8">
    <name type="scientific">Scytonema hofmannii PCC 7110</name>
    <dbReference type="NCBI Taxonomy" id="128403"/>
    <lineage>
        <taxon>Bacteria</taxon>
        <taxon>Bacillati</taxon>
        <taxon>Cyanobacteriota</taxon>
        <taxon>Cyanophyceae</taxon>
        <taxon>Nostocales</taxon>
        <taxon>Scytonemataceae</taxon>
        <taxon>Scytonema</taxon>
    </lineage>
</organism>
<dbReference type="Gene3D" id="3.40.50.150">
    <property type="entry name" value="Vaccinia Virus protein VP39"/>
    <property type="match status" value="1"/>
</dbReference>
<dbReference type="GO" id="GO:0008610">
    <property type="term" value="P:lipid biosynthetic process"/>
    <property type="evidence" value="ECO:0007669"/>
    <property type="project" value="UniProtKB-ARBA"/>
</dbReference>
<dbReference type="FunFam" id="3.30.559.10:FF:000012">
    <property type="entry name" value="Non-ribosomal peptide synthetase"/>
    <property type="match status" value="2"/>
</dbReference>
<dbReference type="GO" id="GO:0031177">
    <property type="term" value="F:phosphopantetheine binding"/>
    <property type="evidence" value="ECO:0007669"/>
    <property type="project" value="InterPro"/>
</dbReference>
<dbReference type="SUPFAM" id="SSF53335">
    <property type="entry name" value="S-adenosyl-L-methionine-dependent methyltransferases"/>
    <property type="match status" value="1"/>
</dbReference>
<dbReference type="PANTHER" id="PTHR45527">
    <property type="entry name" value="NONRIBOSOMAL PEPTIDE SYNTHETASE"/>
    <property type="match status" value="1"/>
</dbReference>
<dbReference type="GO" id="GO:0003824">
    <property type="term" value="F:catalytic activity"/>
    <property type="evidence" value="ECO:0007669"/>
    <property type="project" value="InterPro"/>
</dbReference>
<dbReference type="Proteomes" id="UP000076925">
    <property type="component" value="Unassembled WGS sequence"/>
</dbReference>
<dbReference type="STRING" id="128403.WA1_15380"/>
<dbReference type="Gene3D" id="1.10.1200.10">
    <property type="entry name" value="ACP-like"/>
    <property type="match status" value="2"/>
</dbReference>
<keyword evidence="4" id="KW-0597">Phosphoprotein</keyword>
<dbReference type="Gene3D" id="2.30.38.10">
    <property type="entry name" value="Luciferase, Domain 3"/>
    <property type="match status" value="2"/>
</dbReference>
<dbReference type="FunFam" id="2.30.38.10:FF:000001">
    <property type="entry name" value="Non-ribosomal peptide synthetase PvdI"/>
    <property type="match status" value="2"/>
</dbReference>
<reference evidence="7 8" key="1">
    <citation type="journal article" date="2013" name="Genome Biol. Evol.">
        <title>Genomes of Stigonematalean cyanobacteria (subsection V) and the evolution of oxygenic photosynthesis from prokaryotes to plastids.</title>
        <authorList>
            <person name="Dagan T."/>
            <person name="Roettger M."/>
            <person name="Stucken K."/>
            <person name="Landan G."/>
            <person name="Koch R."/>
            <person name="Major P."/>
            <person name="Gould S.B."/>
            <person name="Goremykin V.V."/>
            <person name="Rippka R."/>
            <person name="Tandeau de Marsac N."/>
            <person name="Gugger M."/>
            <person name="Lockhart P.J."/>
            <person name="Allen J.F."/>
            <person name="Brune I."/>
            <person name="Maus I."/>
            <person name="Puhler A."/>
            <person name="Martin W.F."/>
        </authorList>
    </citation>
    <scope>NUCLEOTIDE SEQUENCE [LARGE SCALE GENOMIC DNA]</scope>
    <source>
        <strain evidence="7 8">PCC 7110</strain>
    </source>
</reference>
<dbReference type="Gene3D" id="3.30.559.30">
    <property type="entry name" value="Nonribosomal peptide synthetase, condensation domain"/>
    <property type="match status" value="2"/>
</dbReference>
<dbReference type="NCBIfam" id="NF003417">
    <property type="entry name" value="PRK04813.1"/>
    <property type="match status" value="4"/>
</dbReference>
<accession>A0A139XDE9</accession>
<dbReference type="FunFam" id="3.30.300.30:FF:000010">
    <property type="entry name" value="Enterobactin synthetase component F"/>
    <property type="match status" value="1"/>
</dbReference>
<dbReference type="RefSeq" id="WP_017742640.1">
    <property type="nucleotide sequence ID" value="NZ_KQ976354.1"/>
</dbReference>
<feature type="domain" description="Carrier" evidence="6">
    <location>
        <begin position="1012"/>
        <end position="1087"/>
    </location>
</feature>
<dbReference type="PROSITE" id="PS00012">
    <property type="entry name" value="PHOSPHOPANTETHEINE"/>
    <property type="match status" value="1"/>
</dbReference>
<feature type="domain" description="Carrier" evidence="6">
    <location>
        <begin position="2545"/>
        <end position="2627"/>
    </location>
</feature>
<dbReference type="PANTHER" id="PTHR45527:SF1">
    <property type="entry name" value="FATTY ACID SYNTHASE"/>
    <property type="match status" value="1"/>
</dbReference>
<dbReference type="FunFam" id="3.30.559.30:FF:000001">
    <property type="entry name" value="Non-ribosomal peptide synthetase"/>
    <property type="match status" value="1"/>
</dbReference>
<dbReference type="CDD" id="cd19531">
    <property type="entry name" value="LCL_NRPS-like"/>
    <property type="match status" value="2"/>
</dbReference>
<dbReference type="InterPro" id="IPR036736">
    <property type="entry name" value="ACP-like_sf"/>
</dbReference>
<dbReference type="NCBIfam" id="TIGR01733">
    <property type="entry name" value="AA-adenyl-dom"/>
    <property type="match status" value="2"/>
</dbReference>
<dbReference type="Pfam" id="PF13193">
    <property type="entry name" value="AMP-binding_C"/>
    <property type="match status" value="1"/>
</dbReference>
<dbReference type="Gene3D" id="3.30.559.10">
    <property type="entry name" value="Chloramphenicol acetyltransferase-like domain"/>
    <property type="match status" value="2"/>
</dbReference>
<dbReference type="Pfam" id="PF00501">
    <property type="entry name" value="AMP-binding"/>
    <property type="match status" value="2"/>
</dbReference>
<keyword evidence="5" id="KW-0677">Repeat</keyword>
<dbReference type="SUPFAM" id="SSF52777">
    <property type="entry name" value="CoA-dependent acyltransferases"/>
    <property type="match status" value="4"/>
</dbReference>
<dbReference type="InterPro" id="IPR020806">
    <property type="entry name" value="PKS_PP-bd"/>
</dbReference>
<comment type="cofactor">
    <cofactor evidence="1">
        <name>pantetheine 4'-phosphate</name>
        <dbReference type="ChEBI" id="CHEBI:47942"/>
    </cofactor>
</comment>
<evidence type="ECO:0000313" key="8">
    <source>
        <dbReference type="Proteomes" id="UP000076925"/>
    </source>
</evidence>
<evidence type="ECO:0000256" key="3">
    <source>
        <dbReference type="ARBA" id="ARBA00022450"/>
    </source>
</evidence>
<dbReference type="Pfam" id="PF00668">
    <property type="entry name" value="Condensation"/>
    <property type="match status" value="2"/>
</dbReference>
<evidence type="ECO:0000259" key="6">
    <source>
        <dbReference type="PROSITE" id="PS50075"/>
    </source>
</evidence>
<proteinExistence type="inferred from homology"/>
<dbReference type="InterPro" id="IPR009081">
    <property type="entry name" value="PP-bd_ACP"/>
</dbReference>
<keyword evidence="3" id="KW-0596">Phosphopantetheine</keyword>
<sequence length="2648" mass="300787">MSDLLKRLETLSPEKRELVLQKLKKQQQSSQNDRRLTPLLTPVSREQPLLLSFAQQRLWFLDQLEGKNCVYNVPFFWQLRGFLNISALEQAIREIVQRHEVLRTTFSVVDGSPIQVIHAHLQLMVQVLDWRQLTGQDQLSKAQQLATEELQQPFDLSKPPLLRVKLLQLAERSHLLLLVIHHIVCDGWSMEIFRRELFALYTAFCSGEASPLPELSLQYADFAYWQRQWLQGEILQTQLNYWQKQLVAVPPLLELPTRPRPSVQSFRGRSIFLQLDRDLSQKLMHLSQESGTTLFMTLLGAFTLLLSRYSGQEDIVVGSAIANRNCREIETLIGFFVNTLALRTNLQGNPTFLELLNRVKQVTLNAYDHQDLPFEKLVDELGQERSLSHHPLFQVGFSLQNEQEQRLETHGLDVTLFQWENTTTFLDLLLTFRQTPQGLRGEWEYATDLFEAKTIRRMAEHFKILLQGIVDKPNQPIHSLPLLTDDERQQLQIWNQTQTDYPLERTLVDLFEAQVENNPHNLALVFESQSLTYQQLNQKANQLAHYLIQKHQIQPDTLIGICVERSVEMIIGVLGILKAGGAYVPIDPKYPQRRIQFMLEDSGTSVLLTQSFLLNKLLGANTEYPHKVICLDETTFAEESTKNPSPRSTPNNLAYLIYTSGSTGRPKGVTIEHRAVVNLSFACANTFQVQTQSRLLQFGSLSFDSSVAEIATAFVTGACLYLANEETLLPSQILVDFLTDRKITHSFFPSSVLSVLPQATLSDLRYLGVGGEPCSKELVTRWAQGRRFFNCYGPTEATVNAAIATLTTGNVLCQANITKPPIGQPLSNTRIYILDAYNQPLPIGIPGELCIAGVGLARGYLNRPETTKRKFLEVELFGKTERIYKTGDRARWLTDGNLEYLGRLDNQVKLRGFRIELGEIESLLLHCSSVREAVVILHEADNNSRLVAYITVIEKSVNLGDRLKDYLKTHLPNYMVPSQIMVLDKLPLTPNGKLDRRSLPAPDIATSTEEEMPVTPTEKLLAALWQTLLKTKSVSRQDNFFELGGHSLLATQLVARIRDIFGVELPVRKVFEQSILSELATEIDSRGAMPCARTTIAPQPENDSKVLSFAQSRLWFLAQLEGKGTSATYNMPMALQLEGNLNIEALRASFAYVLKRHASLRTYFPVVEGKPQVVVQNPEDIEVLEFVDLQELDLQTQAKTVQWLADNHAQEPFDLNTGPLFKAKLLQLQQQKYVLLVNMHHIISDGWSMGVFKREWQQAYLAFLRGEAPNWEELPIQYSDYAAWQRNWLQGNILESQENYWKQQLNGAPRLLDLPTDYPRPAQQSYQGGREEYRLSSELTLSLKRVSQKYEVSLFMTLLTAFSILLSRYSRQEDICVGTAIANRTHSHTEGLIGFFVNTLVLRSQVKPEQEFNKLLQQIRQTCLDAYAHQDIPFEYLVEQLQPERSLSHNPLFQVMMVLQNTESAGTNVNLPGLDIQYWEQSYPFAKFDLTVDLCERGDQLHCMWEYATDLFEAETIRRMAGHFEVLLEAICLQHAGATQNTQQQIIGQLPLMTIAEIQQLRRWNQTDTNYPQDQTLVTLFEQQVAKTPDNIAVVFEDCSLSYQELNQKANQLANYLLQFQKEQKLHNNLAIAICMERSLSMVIGLFGILKAGGAYVPIDPNYPQERIRFMLEDCGAQILLTHSQLKDKLGIEHWGLDIGDQQTLSQSPLPLIPRGGPEFPSPQFLILCLDKDNFANQSTENPSCHQPNDLAYIIYTSGSTGRPKGVQLLHRGLTNYLHWAKNFYAVAQGQGTAVQSSLSFDATITSLYLPLICGRTTALVREKQEIEVLADILEQNNHLSLIKITPSHLEILNQQLAPHMMQNRVNALVLGGEVLRINQITPWLTHAPETRLINEYGPTETVVGCCVYEATGKRDLVGNLLIGQPIANVRIYILDNQNQALPPGIPGELCIAGTPLARGYLNRPELTAEKFIELDLLGERERVYKTGDLARWLPDGNLEYLGRIDNQVKLRGFRIELGEIEALLAKHPKIGQAVVIVKGEDAIDRRLLAYIVPTPTDNDLENQSLQAEQVGLWQQVFNDSYSQQQASTDDPTLNLAGWNDSYTGKSIPQAAMQEWRDTIVGQILELEPKRVWEIGCGTGMLLFKIAPHCQHYLGTDFSSEALHHIEQHLKQLSFQDSHSRENPSSLTPYLQDRITLKHSAANQFDGIETNAHDLVIMNSVIQYFPSLDYFLEVLEGAVNAVTTQGTIFIGDVRNLHLQEAFQTSVEFERAPDDLSIKDLRLQIQKSIRTEGELLIDPDFFIALKQRIPRISQVQIQLQRGYALTEMSRFRYNATLYLDRADTPLEEPEWLDWQTEQLNLETIEKILTTQQPDLLGIKDIPNARLTSEMEMLEQIGQLDGTVLDLKAAVAQAKSGIEPEVFRTLVRDLPYTPFIQYSSPGFSCYDVVFQRNIPGQVTLPRFAIEKNLRLKPWQHYANQPLKYRTNPVDPALLVEWRDFLEKNLPDYMIPSHFTVLKQLPLTPNGKVDRKALPIADEAVLSTDIELPVTSTEKVLAQLWAKLLKYEAMSALGVGVARQDNFFNLGGHSLLATQLCARIRDSFKIELPLRKVFEYPTLSELANYLDTCIWVNSATTDMQPLNSDEEEIEL</sequence>
<name>A0A139XDE9_9CYAN</name>
<dbReference type="InterPro" id="IPR001242">
    <property type="entry name" value="Condensation_dom"/>
</dbReference>
<comment type="caution">
    <text evidence="7">The sequence shown here is derived from an EMBL/GenBank/DDBJ whole genome shotgun (WGS) entry which is preliminary data.</text>
</comment>
<gene>
    <name evidence="7" type="ORF">WA1_15380</name>
</gene>
<dbReference type="InterPro" id="IPR006162">
    <property type="entry name" value="Ppantetheine_attach_site"/>
</dbReference>
<dbReference type="InterPro" id="IPR045851">
    <property type="entry name" value="AMP-bd_C_sf"/>
</dbReference>